<dbReference type="InterPro" id="IPR000073">
    <property type="entry name" value="AB_hydrolase_1"/>
</dbReference>
<reference evidence="4" key="1">
    <citation type="journal article" date="2020" name="bioRxiv">
        <title>Genomic and phenotypic heterogeneity of clinical isolates of the human pathogens Aspergillus fumigatus, Aspergillus lentulus and Aspergillus fumigatiaffinis.</title>
        <authorList>
            <person name="dos Santos R.A.C."/>
            <person name="Steenwyk J.L."/>
            <person name="Rivero-Menendez O."/>
            <person name="Mead M.E."/>
            <person name="Silva L.P."/>
            <person name="Bastos R.W."/>
            <person name="Alastruey-Izquierdo A."/>
            <person name="Goldman G.H."/>
            <person name="Rokas A."/>
        </authorList>
    </citation>
    <scope>NUCLEOTIDE SEQUENCE</scope>
    <source>
        <strain evidence="4">CNM-CM8927</strain>
    </source>
</reference>
<dbReference type="Pfam" id="PF12697">
    <property type="entry name" value="Abhydrolase_6"/>
    <property type="match status" value="1"/>
</dbReference>
<gene>
    <name evidence="4" type="ORF">CNMCM8927_008661</name>
</gene>
<dbReference type="InterPro" id="IPR029058">
    <property type="entry name" value="AB_hydrolase_fold"/>
</dbReference>
<dbReference type="EMBL" id="JAAAPU010000078">
    <property type="protein sequence ID" value="KAF4203516.1"/>
    <property type="molecule type" value="Genomic_DNA"/>
</dbReference>
<dbReference type="Gene3D" id="3.40.50.1820">
    <property type="entry name" value="alpha/beta hydrolase"/>
    <property type="match status" value="1"/>
</dbReference>
<evidence type="ECO:0000313" key="4">
    <source>
        <dbReference type="EMBL" id="KAF4203516.1"/>
    </source>
</evidence>
<dbReference type="PANTHER" id="PTHR12277">
    <property type="entry name" value="ALPHA/BETA HYDROLASE DOMAIN-CONTAINING PROTEIN"/>
    <property type="match status" value="1"/>
</dbReference>
<dbReference type="PANTHER" id="PTHR12277:SF81">
    <property type="entry name" value="PROTEIN ABHD13"/>
    <property type="match status" value="1"/>
</dbReference>
<comment type="caution">
    <text evidence="4">The sequence shown here is derived from an EMBL/GenBank/DDBJ whole genome shotgun (WGS) entry which is preliminary data.</text>
</comment>
<dbReference type="Proteomes" id="UP000649114">
    <property type="component" value="Unassembled WGS sequence"/>
</dbReference>
<reference evidence="4" key="2">
    <citation type="submission" date="2020-04" db="EMBL/GenBank/DDBJ databases">
        <authorList>
            <person name="Santos R.A.C."/>
            <person name="Steenwyk J.L."/>
            <person name="Rivero-Menendez O."/>
            <person name="Mead M.E."/>
            <person name="Silva L.P."/>
            <person name="Bastos R.W."/>
            <person name="Alastruey-Izquierdo A."/>
            <person name="Goldman G.H."/>
            <person name="Rokas A."/>
        </authorList>
    </citation>
    <scope>NUCLEOTIDE SEQUENCE</scope>
    <source>
        <strain evidence="4">CNM-CM8927</strain>
    </source>
</reference>
<name>A0AAN5YM32_ASPLE</name>
<protein>
    <recommendedName>
        <fullName evidence="3">AB hydrolase-1 domain-containing protein</fullName>
    </recommendedName>
</protein>
<keyword evidence="2" id="KW-0812">Transmembrane</keyword>
<keyword evidence="2" id="KW-1133">Transmembrane helix</keyword>
<sequence length="566" mass="62306">MVELQPIFKKAYWTLAAGGLVYVSFICALTWPNVQRFALYANKVNPALWEDVNQVERFGFLKTQVQPFNLVTPDNETIYGWHLLPLHLCHEHEEELNANEPSGPAEDYTRTSAFKFLANDPNARVVVNFHGNAAHLGSAQRPEIYRMLLGLSTPSNPVHVFAIDYRGFGVSTGSPTEEGLITDGVSLINFLTAGPLNIPPSRIVITGQSLGTAVSAAVAERYAFGSPDPAAVQPAIKDPEPFAGVILLASFSNLRNLIESYSFKGLTPPMLSPLIGYPRVQRWVRSHIVDHWDTAARLARLTGVAPSAEEDAKAGYASKDLDLAIVHAFNDVEIPWYEGRSVWIAATGENQKDAPGALVYQKKEEGGPTEVKVWENRSGKNGVKKVRWERVGYGGHNRVATFSVAALAALRAFEDQIFQRYANRPDPDQCPGHLLDYAWAHIAVLKTDSYGDMDIQEAMARVGLTPQIQSAIADPAFSDMLWTRDLHFWVKDTIETNWATLRSRQELLKRHAQGLVPPGEGPAPEAPEPSAISATISVRTQDTTRPPAVSAPYRTPPSYPVDVLEA</sequence>
<dbReference type="AlphaFoldDB" id="A0AAN5YM32"/>
<proteinExistence type="predicted"/>
<evidence type="ECO:0000313" key="5">
    <source>
        <dbReference type="Proteomes" id="UP000649114"/>
    </source>
</evidence>
<keyword evidence="2" id="KW-0472">Membrane</keyword>
<organism evidence="4 5">
    <name type="scientific">Aspergillus lentulus</name>
    <dbReference type="NCBI Taxonomy" id="293939"/>
    <lineage>
        <taxon>Eukaryota</taxon>
        <taxon>Fungi</taxon>
        <taxon>Dikarya</taxon>
        <taxon>Ascomycota</taxon>
        <taxon>Pezizomycotina</taxon>
        <taxon>Eurotiomycetes</taxon>
        <taxon>Eurotiomycetidae</taxon>
        <taxon>Eurotiales</taxon>
        <taxon>Aspergillaceae</taxon>
        <taxon>Aspergillus</taxon>
        <taxon>Aspergillus subgen. Fumigati</taxon>
    </lineage>
</organism>
<feature type="transmembrane region" description="Helical" evidence="2">
    <location>
        <begin position="12"/>
        <end position="31"/>
    </location>
</feature>
<feature type="region of interest" description="Disordered" evidence="1">
    <location>
        <begin position="514"/>
        <end position="566"/>
    </location>
</feature>
<accession>A0AAN5YM32</accession>
<evidence type="ECO:0000256" key="2">
    <source>
        <dbReference type="SAM" id="Phobius"/>
    </source>
</evidence>
<evidence type="ECO:0000256" key="1">
    <source>
        <dbReference type="SAM" id="MobiDB-lite"/>
    </source>
</evidence>
<feature type="compositionally biased region" description="Polar residues" evidence="1">
    <location>
        <begin position="532"/>
        <end position="544"/>
    </location>
</feature>
<evidence type="ECO:0000259" key="3">
    <source>
        <dbReference type="Pfam" id="PF12697"/>
    </source>
</evidence>
<feature type="domain" description="AB hydrolase-1" evidence="3">
    <location>
        <begin position="142"/>
        <end position="311"/>
    </location>
</feature>
<dbReference type="SUPFAM" id="SSF53474">
    <property type="entry name" value="alpha/beta-Hydrolases"/>
    <property type="match status" value="1"/>
</dbReference>